<name>G8JUV6_ERECY</name>
<dbReference type="HOGENOM" id="CLU_032263_2_0_1"/>
<dbReference type="OMA" id="AYFRTRP"/>
<evidence type="ECO:0000259" key="8">
    <source>
        <dbReference type="Pfam" id="PF01243"/>
    </source>
</evidence>
<keyword evidence="11" id="KW-1185">Reference proteome</keyword>
<keyword evidence="7" id="KW-0560">Oxidoreductase</keyword>
<dbReference type="Gene3D" id="2.30.110.10">
    <property type="entry name" value="Electron Transport, Fmn-binding Protein, Chain A"/>
    <property type="match status" value="1"/>
</dbReference>
<reference evidence="11" key="1">
    <citation type="journal article" date="2012" name="G3 (Bethesda)">
        <title>Pichia sorbitophila, an interspecies yeast hybrid reveals early steps of genome resolution following polyploidization.</title>
        <authorList>
            <person name="Leh Louis V."/>
            <person name="Despons L."/>
            <person name="Friedrich A."/>
            <person name="Martin T."/>
            <person name="Durrens P."/>
            <person name="Casaregola S."/>
            <person name="Neuveglise C."/>
            <person name="Fairhead C."/>
            <person name="Marck C."/>
            <person name="Cruz J.A."/>
            <person name="Straub M.L."/>
            <person name="Kugler V."/>
            <person name="Sacerdot C."/>
            <person name="Uzunov Z."/>
            <person name="Thierry A."/>
            <person name="Weiss S."/>
            <person name="Bleykasten C."/>
            <person name="De Montigny J."/>
            <person name="Jacques N."/>
            <person name="Jung P."/>
            <person name="Lemaire M."/>
            <person name="Mallet S."/>
            <person name="Morel G."/>
            <person name="Richard G.F."/>
            <person name="Sarkar A."/>
            <person name="Savel G."/>
            <person name="Schacherer J."/>
            <person name="Seret M.L."/>
            <person name="Talla E."/>
            <person name="Samson G."/>
            <person name="Jubin C."/>
            <person name="Poulain J."/>
            <person name="Vacherie B."/>
            <person name="Barbe V."/>
            <person name="Pelletier E."/>
            <person name="Sherman D.J."/>
            <person name="Westhof E."/>
            <person name="Weissenbach J."/>
            <person name="Baret P.V."/>
            <person name="Wincker P."/>
            <person name="Gaillardin C."/>
            <person name="Dujon B."/>
            <person name="Souciet J.L."/>
        </authorList>
    </citation>
    <scope>NUCLEOTIDE SEQUENCE [LARGE SCALE GENOMIC DNA]</scope>
    <source>
        <strain evidence="11">CBS 270.75 / DBVPG 7215 / KCTC 17166 / NRRL Y-17582</strain>
    </source>
</reference>
<evidence type="ECO:0000256" key="6">
    <source>
        <dbReference type="ARBA" id="ARBA00022643"/>
    </source>
</evidence>
<dbReference type="InterPro" id="IPR019576">
    <property type="entry name" value="Pyridoxamine_oxidase_dimer_C"/>
</dbReference>
<sequence>MSAPEEEPIIFAPETFQYNKYSLDIGDVEKDPIEQFTKWFKEATDDPDETLAEAVTFATAELPSGRVSSRILLFKELDVRGFTVYSNWETSKKARDIQSNPHAALTFFWKNSQRQVRIEGPTEFVSRQLSERYFKLRARGSKIGAWASPQSQQIEDRTELDRRVSEKEAEFEGVDDISCPPHWGGLRVVPLEIEFWQGRNCRLHDRIVYKRNGEHDPWKIVRVAP</sequence>
<feature type="domain" description="Pyridoxine 5'-phosphate oxidase dimerisation C-terminal" evidence="9">
    <location>
        <begin position="183"/>
        <end position="225"/>
    </location>
</feature>
<dbReference type="GeneID" id="11468787"/>
<dbReference type="FunCoup" id="G8JUV6">
    <property type="interactions" value="413"/>
</dbReference>
<protein>
    <recommendedName>
        <fullName evidence="4">pyridoxal 5'-phosphate synthase</fullName>
        <ecNumber evidence="4">1.4.3.5</ecNumber>
    </recommendedName>
</protein>
<evidence type="ECO:0000259" key="9">
    <source>
        <dbReference type="Pfam" id="PF10590"/>
    </source>
</evidence>
<evidence type="ECO:0000256" key="4">
    <source>
        <dbReference type="ARBA" id="ARBA00012801"/>
    </source>
</evidence>
<dbReference type="InParanoid" id="G8JUV6"/>
<dbReference type="GO" id="GO:0008615">
    <property type="term" value="P:pyridoxine biosynthetic process"/>
    <property type="evidence" value="ECO:0007669"/>
    <property type="project" value="InterPro"/>
</dbReference>
<dbReference type="PIRSF" id="PIRSF000190">
    <property type="entry name" value="Pyd_amn-ph_oxd"/>
    <property type="match status" value="1"/>
</dbReference>
<dbReference type="GO" id="GO:0004733">
    <property type="term" value="F:pyridoxamine phosphate oxidase activity"/>
    <property type="evidence" value="ECO:0007669"/>
    <property type="project" value="UniProtKB-EC"/>
</dbReference>
<comment type="pathway">
    <text evidence="3">Cofactor metabolism; pyridoxal 5'-phosphate salvage; pyridoxal 5'-phosphate from pyridoxine 5'-phosphate: step 1/1.</text>
</comment>
<organism evidence="10 11">
    <name type="scientific">Eremothecium cymbalariae (strain CBS 270.75 / DBVPG 7215 / KCTC 17166 / NRRL Y-17582)</name>
    <name type="common">Yeast</name>
    <dbReference type="NCBI Taxonomy" id="931890"/>
    <lineage>
        <taxon>Eukaryota</taxon>
        <taxon>Fungi</taxon>
        <taxon>Dikarya</taxon>
        <taxon>Ascomycota</taxon>
        <taxon>Saccharomycotina</taxon>
        <taxon>Saccharomycetes</taxon>
        <taxon>Saccharomycetales</taxon>
        <taxon>Saccharomycetaceae</taxon>
        <taxon>Eremothecium</taxon>
    </lineage>
</organism>
<evidence type="ECO:0000256" key="7">
    <source>
        <dbReference type="ARBA" id="ARBA00023002"/>
    </source>
</evidence>
<evidence type="ECO:0000256" key="3">
    <source>
        <dbReference type="ARBA" id="ARBA00005037"/>
    </source>
</evidence>
<dbReference type="Proteomes" id="UP000006790">
    <property type="component" value="Chromosome 6"/>
</dbReference>
<evidence type="ECO:0000256" key="2">
    <source>
        <dbReference type="ARBA" id="ARBA00004738"/>
    </source>
</evidence>
<evidence type="ECO:0000313" key="11">
    <source>
        <dbReference type="Proteomes" id="UP000006790"/>
    </source>
</evidence>
<gene>
    <name evidence="10" type="ordered locus">Ecym_6030</name>
</gene>
<dbReference type="OrthoDB" id="303614at2759"/>
<dbReference type="KEGG" id="erc:Ecym_6030"/>
<accession>G8JUV6</accession>
<dbReference type="UniPathway" id="UPA01068">
    <property type="reaction ID" value="UER00304"/>
</dbReference>
<dbReference type="InterPro" id="IPR012349">
    <property type="entry name" value="Split_barrel_FMN-bd"/>
</dbReference>
<dbReference type="InterPro" id="IPR019740">
    <property type="entry name" value="Pyridox_Oxase_CS"/>
</dbReference>
<dbReference type="RefSeq" id="XP_003647252.1">
    <property type="nucleotide sequence ID" value="XM_003647204.1"/>
</dbReference>
<dbReference type="PANTHER" id="PTHR10851">
    <property type="entry name" value="PYRIDOXINE-5-PHOSPHATE OXIDASE"/>
    <property type="match status" value="1"/>
</dbReference>
<dbReference type="EC" id="1.4.3.5" evidence="4"/>
<proteinExistence type="predicted"/>
<dbReference type="NCBIfam" id="NF004231">
    <property type="entry name" value="PRK05679.1"/>
    <property type="match status" value="1"/>
</dbReference>
<dbReference type="STRING" id="931890.G8JUV6"/>
<dbReference type="EMBL" id="CP002502">
    <property type="protein sequence ID" value="AET40435.1"/>
    <property type="molecule type" value="Genomic_DNA"/>
</dbReference>
<feature type="domain" description="Pyridoxamine 5'-phosphate oxidase N-terminal" evidence="8">
    <location>
        <begin position="53"/>
        <end position="165"/>
    </location>
</feature>
<evidence type="ECO:0000256" key="5">
    <source>
        <dbReference type="ARBA" id="ARBA00022630"/>
    </source>
</evidence>
<evidence type="ECO:0000256" key="1">
    <source>
        <dbReference type="ARBA" id="ARBA00001917"/>
    </source>
</evidence>
<dbReference type="GO" id="GO:0010181">
    <property type="term" value="F:FMN binding"/>
    <property type="evidence" value="ECO:0007669"/>
    <property type="project" value="EnsemblFungi"/>
</dbReference>
<keyword evidence="5" id="KW-0285">Flavoprotein</keyword>
<dbReference type="Pfam" id="PF01243">
    <property type="entry name" value="PNPOx_N"/>
    <property type="match status" value="1"/>
</dbReference>
<dbReference type="GO" id="GO:0005758">
    <property type="term" value="C:mitochondrial intermembrane space"/>
    <property type="evidence" value="ECO:0007669"/>
    <property type="project" value="EnsemblFungi"/>
</dbReference>
<comment type="pathway">
    <text evidence="2">Cofactor metabolism; pyridoxal 5'-phosphate salvage; pyridoxal 5'-phosphate from pyridoxamine 5'-phosphate: step 1/1.</text>
</comment>
<dbReference type="eggNOG" id="KOG2586">
    <property type="taxonomic scope" value="Eukaryota"/>
</dbReference>
<dbReference type="InterPro" id="IPR000659">
    <property type="entry name" value="Pyridox_Oxase"/>
</dbReference>
<dbReference type="NCBIfam" id="TIGR00558">
    <property type="entry name" value="pdxH"/>
    <property type="match status" value="1"/>
</dbReference>
<dbReference type="PANTHER" id="PTHR10851:SF0">
    <property type="entry name" value="PYRIDOXINE-5'-PHOSPHATE OXIDASE"/>
    <property type="match status" value="1"/>
</dbReference>
<dbReference type="PROSITE" id="PS01064">
    <property type="entry name" value="PYRIDOX_OXIDASE"/>
    <property type="match status" value="1"/>
</dbReference>
<comment type="cofactor">
    <cofactor evidence="1">
        <name>FMN</name>
        <dbReference type="ChEBI" id="CHEBI:58210"/>
    </cofactor>
</comment>
<dbReference type="SUPFAM" id="SSF50475">
    <property type="entry name" value="FMN-binding split barrel"/>
    <property type="match status" value="1"/>
</dbReference>
<dbReference type="AlphaFoldDB" id="G8JUV6"/>
<dbReference type="Pfam" id="PF10590">
    <property type="entry name" value="PNP_phzG_C"/>
    <property type="match status" value="1"/>
</dbReference>
<dbReference type="InterPro" id="IPR011576">
    <property type="entry name" value="Pyridox_Oxase_N"/>
</dbReference>
<evidence type="ECO:0000313" key="10">
    <source>
        <dbReference type="EMBL" id="AET40435.1"/>
    </source>
</evidence>
<keyword evidence="6" id="KW-0288">FMN</keyword>